<keyword evidence="2" id="KW-1185">Reference proteome</keyword>
<name>A0A1I0XQG2_9FLAO</name>
<dbReference type="RefSeq" id="WP_091475415.1">
    <property type="nucleotide sequence ID" value="NZ_FOJT01000003.1"/>
</dbReference>
<reference evidence="2" key="1">
    <citation type="submission" date="2016-10" db="EMBL/GenBank/DDBJ databases">
        <authorList>
            <person name="Varghese N."/>
            <person name="Submissions S."/>
        </authorList>
    </citation>
    <scope>NUCLEOTIDE SEQUENCE [LARGE SCALE GENOMIC DNA]</scope>
    <source>
        <strain evidence="2">DSM 21789</strain>
    </source>
</reference>
<evidence type="ECO:0000313" key="1">
    <source>
        <dbReference type="EMBL" id="SFB03251.1"/>
    </source>
</evidence>
<dbReference type="AlphaFoldDB" id="A0A1I0XQG2"/>
<evidence type="ECO:0000313" key="2">
    <source>
        <dbReference type="Proteomes" id="UP000199604"/>
    </source>
</evidence>
<organism evidence="1 2">
    <name type="scientific">Flavobacterium swingsii</name>
    <dbReference type="NCBI Taxonomy" id="498292"/>
    <lineage>
        <taxon>Bacteria</taxon>
        <taxon>Pseudomonadati</taxon>
        <taxon>Bacteroidota</taxon>
        <taxon>Flavobacteriia</taxon>
        <taxon>Flavobacteriales</taxon>
        <taxon>Flavobacteriaceae</taxon>
        <taxon>Flavobacterium</taxon>
    </lineage>
</organism>
<dbReference type="Proteomes" id="UP000199604">
    <property type="component" value="Unassembled WGS sequence"/>
</dbReference>
<gene>
    <name evidence="1" type="ORF">SAMN05660845_1419</name>
</gene>
<dbReference type="EMBL" id="FOJT01000003">
    <property type="protein sequence ID" value="SFB03251.1"/>
    <property type="molecule type" value="Genomic_DNA"/>
</dbReference>
<dbReference type="STRING" id="498292.SAMN05660845_1419"/>
<protein>
    <submittedName>
        <fullName evidence="1">Uncharacterized protein</fullName>
    </submittedName>
</protein>
<proteinExistence type="predicted"/>
<sequence>MKNFYAIAEEGVEPHEFEIKFFGDKTEHKVVSFDNSYIDLKKVYKPAKDEDYDVQFRAAMYQIKPIYKVSFFLDYQLSRYEGNQSEFLAQIKYVILPRTKNGKPAYAEIIEKWIESKEEKPNVGTYTISTGDVHAPIQIQQNSNHSSQKQIITYNSSDVKDFFSILKNDIEKLDASIREDFEMEMKYAIKQLEKEKDIQPQLLNIGSLISNVGLPIFTSLTSSGIFEVIKPLLGL</sequence>
<accession>A0A1I0XQG2</accession>
<dbReference type="OrthoDB" id="1344571at2"/>